<comment type="caution">
    <text evidence="2">The sequence shown here is derived from an EMBL/GenBank/DDBJ whole genome shotgun (WGS) entry which is preliminary data.</text>
</comment>
<gene>
    <name evidence="2" type="ORF">DFH07DRAFT_771108</name>
</gene>
<proteinExistence type="predicted"/>
<accession>A0AAD7JD07</accession>
<dbReference type="AlphaFoldDB" id="A0AAD7JD07"/>
<reference evidence="2" key="1">
    <citation type="submission" date="2023-03" db="EMBL/GenBank/DDBJ databases">
        <title>Massive genome expansion in bonnet fungi (Mycena s.s.) driven by repeated elements and novel gene families across ecological guilds.</title>
        <authorList>
            <consortium name="Lawrence Berkeley National Laboratory"/>
            <person name="Harder C.B."/>
            <person name="Miyauchi S."/>
            <person name="Viragh M."/>
            <person name="Kuo A."/>
            <person name="Thoen E."/>
            <person name="Andreopoulos B."/>
            <person name="Lu D."/>
            <person name="Skrede I."/>
            <person name="Drula E."/>
            <person name="Henrissat B."/>
            <person name="Morin E."/>
            <person name="Kohler A."/>
            <person name="Barry K."/>
            <person name="LaButti K."/>
            <person name="Morin E."/>
            <person name="Salamov A."/>
            <person name="Lipzen A."/>
            <person name="Mereny Z."/>
            <person name="Hegedus B."/>
            <person name="Baldrian P."/>
            <person name="Stursova M."/>
            <person name="Weitz H."/>
            <person name="Taylor A."/>
            <person name="Grigoriev I.V."/>
            <person name="Nagy L.G."/>
            <person name="Martin F."/>
            <person name="Kauserud H."/>
        </authorList>
    </citation>
    <scope>NUCLEOTIDE SEQUENCE</scope>
    <source>
        <strain evidence="2">CBHHK188m</strain>
    </source>
</reference>
<sequence>MMVMPNKAIFLIVVDGEGDVADIVAHSGEEGGRLHMFYRKIPGEVTVQLQNGLTCGCRVFYRTPPGCAKGALVKCLQHLFRYGGVDVPVERLSLKQRPAEGSLTEGAESRAYEGSRGEIQDHCTTDVVETSRPRETWPSAHGLCWSESYHGELGKGCSGSGGLSRTTPLPPGDDVFGFELRSELECLELHRQLPAPAVDSEPVSTLSNKIE</sequence>
<dbReference type="Proteomes" id="UP001215280">
    <property type="component" value="Unassembled WGS sequence"/>
</dbReference>
<evidence type="ECO:0000313" key="3">
    <source>
        <dbReference type="Proteomes" id="UP001215280"/>
    </source>
</evidence>
<evidence type="ECO:0000256" key="1">
    <source>
        <dbReference type="SAM" id="MobiDB-lite"/>
    </source>
</evidence>
<protein>
    <submittedName>
        <fullName evidence="2">Uncharacterized protein</fullName>
    </submittedName>
</protein>
<feature type="compositionally biased region" description="Basic and acidic residues" evidence="1">
    <location>
        <begin position="107"/>
        <end position="116"/>
    </location>
</feature>
<keyword evidence="3" id="KW-1185">Reference proteome</keyword>
<feature type="region of interest" description="Disordered" evidence="1">
    <location>
        <begin position="97"/>
        <end position="116"/>
    </location>
</feature>
<organism evidence="2 3">
    <name type="scientific">Mycena maculata</name>
    <dbReference type="NCBI Taxonomy" id="230809"/>
    <lineage>
        <taxon>Eukaryota</taxon>
        <taxon>Fungi</taxon>
        <taxon>Dikarya</taxon>
        <taxon>Basidiomycota</taxon>
        <taxon>Agaricomycotina</taxon>
        <taxon>Agaricomycetes</taxon>
        <taxon>Agaricomycetidae</taxon>
        <taxon>Agaricales</taxon>
        <taxon>Marasmiineae</taxon>
        <taxon>Mycenaceae</taxon>
        <taxon>Mycena</taxon>
    </lineage>
</organism>
<evidence type="ECO:0000313" key="2">
    <source>
        <dbReference type="EMBL" id="KAJ7762323.1"/>
    </source>
</evidence>
<dbReference type="EMBL" id="JARJLG010000043">
    <property type="protein sequence ID" value="KAJ7762323.1"/>
    <property type="molecule type" value="Genomic_DNA"/>
</dbReference>
<name>A0AAD7JD07_9AGAR</name>